<proteinExistence type="predicted"/>
<feature type="chain" id="PRO_5034008670" evidence="2">
    <location>
        <begin position="18"/>
        <end position="432"/>
    </location>
</feature>
<sequence>MITQFVLLIVLAVNAESAKIYHKDDQSLQLGISGFNLRRRYADLVASSLSSDHPIMLLLPRVALPMEKPSDKNRFPPLSRSSSRSPGRSPRQMSSAGASSSAPAKQVPSSSKNPSTKSPPTSKAGSKEMSLRDPGNAQQHTNNPSQQQHARHRQRPIETAQANIARDHDVDTQTRPSSPLNSDVEALAEDMRKKVSLLRFSQVNQKAIESEHAEWFGGAKNNIERARINARARSAAKVPRTRRPGRIYNELKEARSAVKQTRTEAKTRIEAAADALQNRPISSPTTRVKFAKAEVAVEKAHGVAGAYYNREHQASLAATGESRWHDYPGHVKKAYKASARHTAVEAYHYGLMSEYQSKIDNEALSKMKKDDPEREKAVKVAVESRKDFHAAANIYYLRDKHYREVRNEFAEGLSSEDESKEFAAVPRKKKSP</sequence>
<accession>A0A8H3EMH9</accession>
<evidence type="ECO:0000256" key="2">
    <source>
        <dbReference type="SAM" id="SignalP"/>
    </source>
</evidence>
<evidence type="ECO:0000313" key="4">
    <source>
        <dbReference type="Proteomes" id="UP000664169"/>
    </source>
</evidence>
<feature type="compositionally biased region" description="Polar residues" evidence="1">
    <location>
        <begin position="136"/>
        <end position="148"/>
    </location>
</feature>
<comment type="caution">
    <text evidence="3">The sequence shown here is derived from an EMBL/GenBank/DDBJ whole genome shotgun (WGS) entry which is preliminary data.</text>
</comment>
<organism evidence="3 4">
    <name type="scientific">Gomphillus americanus</name>
    <dbReference type="NCBI Taxonomy" id="1940652"/>
    <lineage>
        <taxon>Eukaryota</taxon>
        <taxon>Fungi</taxon>
        <taxon>Dikarya</taxon>
        <taxon>Ascomycota</taxon>
        <taxon>Pezizomycotina</taxon>
        <taxon>Lecanoromycetes</taxon>
        <taxon>OSLEUM clade</taxon>
        <taxon>Ostropomycetidae</taxon>
        <taxon>Ostropales</taxon>
        <taxon>Graphidaceae</taxon>
        <taxon>Gomphilloideae</taxon>
        <taxon>Gomphillus</taxon>
    </lineage>
</organism>
<feature type="compositionally biased region" description="Low complexity" evidence="1">
    <location>
        <begin position="76"/>
        <end position="124"/>
    </location>
</feature>
<dbReference type="Proteomes" id="UP000664169">
    <property type="component" value="Unassembled WGS sequence"/>
</dbReference>
<keyword evidence="2" id="KW-0732">Signal</keyword>
<reference evidence="3" key="1">
    <citation type="submission" date="2021-03" db="EMBL/GenBank/DDBJ databases">
        <authorList>
            <person name="Tagirdzhanova G."/>
        </authorList>
    </citation>
    <scope>NUCLEOTIDE SEQUENCE</scope>
</reference>
<name>A0A8H3EMH9_9LECA</name>
<feature type="region of interest" description="Disordered" evidence="1">
    <location>
        <begin position="413"/>
        <end position="432"/>
    </location>
</feature>
<evidence type="ECO:0000313" key="3">
    <source>
        <dbReference type="EMBL" id="CAF9907168.1"/>
    </source>
</evidence>
<dbReference type="AlphaFoldDB" id="A0A8H3EMH9"/>
<keyword evidence="4" id="KW-1185">Reference proteome</keyword>
<protein>
    <submittedName>
        <fullName evidence="3">Uncharacterized protein</fullName>
    </submittedName>
</protein>
<feature type="signal peptide" evidence="2">
    <location>
        <begin position="1"/>
        <end position="17"/>
    </location>
</feature>
<gene>
    <name evidence="3" type="ORF">GOMPHAMPRED_005037</name>
</gene>
<dbReference type="EMBL" id="CAJPDQ010000003">
    <property type="protein sequence ID" value="CAF9907168.1"/>
    <property type="molecule type" value="Genomic_DNA"/>
</dbReference>
<evidence type="ECO:0000256" key="1">
    <source>
        <dbReference type="SAM" id="MobiDB-lite"/>
    </source>
</evidence>
<feature type="region of interest" description="Disordered" evidence="1">
    <location>
        <begin position="67"/>
        <end position="182"/>
    </location>
</feature>